<protein>
    <submittedName>
        <fullName evidence="3">Autotransporter domain-containing protein</fullName>
    </submittedName>
</protein>
<evidence type="ECO:0000313" key="3">
    <source>
        <dbReference type="EMBL" id="NVN38660.1"/>
    </source>
</evidence>
<gene>
    <name evidence="3" type="ORF">HUK81_17520</name>
</gene>
<keyword evidence="1" id="KW-0732">Signal</keyword>
<dbReference type="InterPro" id="IPR005546">
    <property type="entry name" value="Autotransporte_beta"/>
</dbReference>
<dbReference type="AlphaFoldDB" id="A0A850P7V6"/>
<reference evidence="3 4" key="1">
    <citation type="submission" date="2020-06" db="EMBL/GenBank/DDBJ databases">
        <title>Description of novel acetic acid bacteria.</title>
        <authorList>
            <person name="Sombolestani A."/>
        </authorList>
    </citation>
    <scope>NUCLEOTIDE SEQUENCE [LARGE SCALE GENOMIC DNA]</scope>
    <source>
        <strain evidence="3 4">LMG 25</strain>
    </source>
</reference>
<feature type="non-terminal residue" evidence="3">
    <location>
        <position position="1"/>
    </location>
</feature>
<dbReference type="Pfam" id="PF12951">
    <property type="entry name" value="PATR"/>
    <property type="match status" value="2"/>
</dbReference>
<organism evidence="3 4">
    <name type="scientific">Komagataeibacter swingsii</name>
    <dbReference type="NCBI Taxonomy" id="215220"/>
    <lineage>
        <taxon>Bacteria</taxon>
        <taxon>Pseudomonadati</taxon>
        <taxon>Pseudomonadota</taxon>
        <taxon>Alphaproteobacteria</taxon>
        <taxon>Acetobacterales</taxon>
        <taxon>Acetobacteraceae</taxon>
        <taxon>Komagataeibacter</taxon>
    </lineage>
</organism>
<comment type="caution">
    <text evidence="3">The sequence shown here is derived from an EMBL/GenBank/DDBJ whole genome shotgun (WGS) entry which is preliminary data.</text>
</comment>
<dbReference type="NCBIfam" id="TIGR01414">
    <property type="entry name" value="autotrans_barl"/>
    <property type="match status" value="1"/>
</dbReference>
<name>A0A850P7V6_9PROT</name>
<evidence type="ECO:0000259" key="2">
    <source>
        <dbReference type="PROSITE" id="PS51208"/>
    </source>
</evidence>
<evidence type="ECO:0000256" key="1">
    <source>
        <dbReference type="ARBA" id="ARBA00022729"/>
    </source>
</evidence>
<dbReference type="Proteomes" id="UP000522590">
    <property type="component" value="Unassembled WGS sequence"/>
</dbReference>
<dbReference type="RefSeq" id="WP_176644129.1">
    <property type="nucleotide sequence ID" value="NZ_JABXXS010000094.1"/>
</dbReference>
<dbReference type="Gene3D" id="2.40.128.130">
    <property type="entry name" value="Autotransporter beta-domain"/>
    <property type="match status" value="1"/>
</dbReference>
<dbReference type="SUPFAM" id="SSF51126">
    <property type="entry name" value="Pectin lyase-like"/>
    <property type="match status" value="2"/>
</dbReference>
<dbReference type="EMBL" id="JABXXS010000094">
    <property type="protein sequence ID" value="NVN38660.1"/>
    <property type="molecule type" value="Genomic_DNA"/>
</dbReference>
<dbReference type="InterPro" id="IPR011050">
    <property type="entry name" value="Pectin_lyase_fold/virulence"/>
</dbReference>
<dbReference type="NCBIfam" id="TIGR02601">
    <property type="entry name" value="autotrns_rpt"/>
    <property type="match status" value="2"/>
</dbReference>
<evidence type="ECO:0000313" key="4">
    <source>
        <dbReference type="Proteomes" id="UP000522590"/>
    </source>
</evidence>
<dbReference type="InterPro" id="IPR013425">
    <property type="entry name" value="Autotrns_rpt"/>
</dbReference>
<accession>A0A850P7V6</accession>
<dbReference type="InterPro" id="IPR036709">
    <property type="entry name" value="Autotransporte_beta_dom_sf"/>
</dbReference>
<dbReference type="SMART" id="SM00869">
    <property type="entry name" value="Autotransporter"/>
    <property type="match status" value="1"/>
</dbReference>
<feature type="domain" description="Autotransporter" evidence="2">
    <location>
        <begin position="598"/>
        <end position="875"/>
    </location>
</feature>
<dbReference type="GO" id="GO:0019867">
    <property type="term" value="C:outer membrane"/>
    <property type="evidence" value="ECO:0007669"/>
    <property type="project" value="InterPro"/>
</dbReference>
<proteinExistence type="predicted"/>
<dbReference type="SUPFAM" id="SSF103515">
    <property type="entry name" value="Autotransporter"/>
    <property type="match status" value="1"/>
</dbReference>
<dbReference type="Pfam" id="PF03797">
    <property type="entry name" value="Autotransporter"/>
    <property type="match status" value="1"/>
</dbReference>
<sequence length="875" mass="87653">TLAVGGANGIVDDEGGAGTYAFNLSGGTLKVIGSDLTTAIDPTLAGGTTSTIDVSQDNATFSGSFLGAGNLATTGGGTVTLTGTTGGIGRVTVEGGSTLAVSGEAGSLTAAGITVGTSNGGTVTVENGGTIISDGAIAFGDGAPVAQGSMGTLNVDAGGTLAVGGANGIVDDSGTYVFNLSGGTLRDIGSNLTSSMDMTLSNTSTLDTNGLDTTLSGILSGDGALKKTGAGILVLDGANSFSGGSTIAQGEVMVGQNTALGSGSVTMAQGTTLGFTSAGLNIANNVALSGRGDPTIDTGTYNETLSGDISGAGDLTKAGSGTLVLTGDDNGLTGMTDIADGTLQVDGSLASSAITVGMGTTLSGNGTVGGTTVSSGGTLSPGDGAGLIGTLTVNGDLTVNNGSTYVVDAVAPGQNDLVSVTGSARLLGGTVDMDVTSSTRLAYGQRYTVMTASGGVSGQFSTLQTNLASDYAFLTPTLAYDADDVFIELERNATGFSSVAGTRNESAAASALDSMTGAATGDKFYTSLMQLDGTQARHALNALSGELHASARTAVIQDAFYVRDAAIERLRAASCDPGAGSSTMKTADGHGHRNDGTCNTQGVTLWMQGYGGWGHDSGDGNAAGMDHSVGGFVMGADTGVFNNWRVGGMVGYGRSSFSVDPRGSYGHSNNISVGGYAGTHWGHLALRMGASYTWNLMSMNRTAAFQGYSDKLTSQYNGGTAQAFGELGYRFDLGRTAVEPFANVAYVNLHTNGYRERGGDAALRGQAMDTGVTYSTFGLRVSSAFRAGKVLLIPNATIGYRHAFGEILPTANQSFVSGGDEFSVAGVALSGNVALVNVGLRAKITDRMSFGASYIGQYGNRSIDNGLRGNFYWKF</sequence>
<dbReference type="PROSITE" id="PS51208">
    <property type="entry name" value="AUTOTRANSPORTER"/>
    <property type="match status" value="1"/>
</dbReference>
<dbReference type="InterPro" id="IPR006315">
    <property type="entry name" value="OM_autotransptr_brl_dom"/>
</dbReference>